<sequence>MSCNSLNFQQLENLKDKGNQLFKSGDYSQSINIYSEIINQLRPDSNSQESIELTQLKLQAILNRSASYIKLNDFENGLADCNNALNIDNKSIKGLFRRATCLVNISSTSNINTLKNLDLAIEDLRKALYIEEENKQVKELLSKAILLKNEYSEQFQRNTLPSEILEYIRISIIPLNTLENPNLIKFKEFHNKWIEFYNHILSNGTHDIIINNGCCQNLIYIFEHFTFKSINIINSLNDSNNIKLYHDILLHSWRILSLLIEENDIIISDDDYLDMIINSASFQFNRINFNSNNKDLIKFRSLIRNNNNIINFTKIKELIYNLKSLIQDYQLKINPKHILNNIFNVLICIFDSKNERLSMNLHLNFLNCIINHYITIEINKDEQDFINALFLLILRNLSIIFQQRKLKGIKMEALDYNQNIQELINSLFELSYYSFKYLNQYNNMQKVIQGSEFILIIIFSLLSEKERNNNHNIDINSISNKYIISKYLINSIILSDNESSNWIVYDFINFNNGLMGLKVLHYSNREILKGHLLNYPQILHCILLIVLTNFSEYNSILNYSKKELSNSYYFNENLFNTIIKPSCIEILSLIMEYKEIRKSIVKDDDTVILIYNICKNIIQNNNNNMDEFDSCCRLLNGISKTTMENNDILDLFINQLDILSLLEYIWNILKKNDNKFWSCIQNSFEIFTILSMHKDFKIKLLNYKIKNSNDLFIIKLLNLPEAYNLHNDNEIFQKNTFLYLYISFIQNLLTSNYSDPYSESKIQDINENDEFKSIYFLKRQRFYNQYNTENNFDFDQSQMEQLEMMYKQLPEYTRNERNGHYDRGDEILVNTFRKLIIEKSKIMNFMYIILEKNILNSNDKNISSSLPLILNISNNIVDLIVNTENLNEKNSKEILLHRGKIIQNGGLKCLLDSITIIDNELLNNKTNKSSSNNIFSINTKYLIDRSREYKQAISKLLIYISPTLISYKLLVECAIKIQSLLEDDHELLQYESALAITNILSKSFDKTSQDSENDSISIRIYNNGLGWSLFKNLCFTDNNHLRAAGLEGLCNFCNKDYVVSNHFISSKSKGIEDLKMFIAFSHEDDKRIQIASLGALAMLSSYSDVSKIILDNWNDIGTKLIDLSQDYNIISNKSLEIKERILFCLNNLSLYISSQNHNKSLGDFNNINTLNINENQEFPNIYKTIQDCMMLLE</sequence>
<dbReference type="SUPFAM" id="SSF48452">
    <property type="entry name" value="TPR-like"/>
    <property type="match status" value="1"/>
</dbReference>
<proteinExistence type="predicted"/>
<dbReference type="SMART" id="SM00028">
    <property type="entry name" value="TPR"/>
    <property type="match status" value="3"/>
</dbReference>
<feature type="coiled-coil region" evidence="3">
    <location>
        <begin position="114"/>
        <end position="150"/>
    </location>
</feature>
<protein>
    <recommendedName>
        <fullName evidence="6">TPR repeat-containing protein</fullName>
    </recommendedName>
</protein>
<comment type="subcellular location">
    <subcellularLocation>
        <location evidence="1">Cytoplasm</location>
    </subcellularLocation>
</comment>
<gene>
    <name evidence="4" type="ORF">OJ252_3680</name>
</gene>
<evidence type="ECO:0000256" key="2">
    <source>
        <dbReference type="ARBA" id="ARBA00022490"/>
    </source>
</evidence>
<comment type="caution">
    <text evidence="4">The sequence shown here is derived from an EMBL/GenBank/DDBJ whole genome shotgun (WGS) entry which is preliminary data.</text>
</comment>
<evidence type="ECO:0000256" key="3">
    <source>
        <dbReference type="SAM" id="Coils"/>
    </source>
</evidence>
<dbReference type="SUPFAM" id="SSF48371">
    <property type="entry name" value="ARM repeat"/>
    <property type="match status" value="1"/>
</dbReference>
<name>A0ABQ8P427_9CRYT</name>
<evidence type="ECO:0008006" key="6">
    <source>
        <dbReference type="Google" id="ProtNLM"/>
    </source>
</evidence>
<reference evidence="4" key="1">
    <citation type="submission" date="2022-10" db="EMBL/GenBank/DDBJ databases">
        <title>Adaptive evolution leads to modifications in subtelomeric GC content in a zoonotic Cryptosporidium species.</title>
        <authorList>
            <person name="Li J."/>
            <person name="Feng Y."/>
            <person name="Xiao L."/>
        </authorList>
    </citation>
    <scope>NUCLEOTIDE SEQUENCE</scope>
    <source>
        <strain evidence="4">25894</strain>
    </source>
</reference>
<dbReference type="Proteomes" id="UP001071777">
    <property type="component" value="Unassembled WGS sequence"/>
</dbReference>
<evidence type="ECO:0000313" key="5">
    <source>
        <dbReference type="Proteomes" id="UP001071777"/>
    </source>
</evidence>
<keyword evidence="2" id="KW-0963">Cytoplasm</keyword>
<keyword evidence="5" id="KW-1185">Reference proteome</keyword>
<dbReference type="InterPro" id="IPR016024">
    <property type="entry name" value="ARM-type_fold"/>
</dbReference>
<keyword evidence="3" id="KW-0175">Coiled coil</keyword>
<dbReference type="InterPro" id="IPR019734">
    <property type="entry name" value="TPR_rpt"/>
</dbReference>
<accession>A0ABQ8P427</accession>
<dbReference type="InterPro" id="IPR011989">
    <property type="entry name" value="ARM-like"/>
</dbReference>
<dbReference type="PANTHER" id="PTHR45994:SF1">
    <property type="entry name" value="FI21225P1"/>
    <property type="match status" value="1"/>
</dbReference>
<dbReference type="Gene3D" id="1.25.10.10">
    <property type="entry name" value="Leucine-rich Repeat Variant"/>
    <property type="match status" value="1"/>
</dbReference>
<dbReference type="EMBL" id="JAPCXB010000227">
    <property type="protein sequence ID" value="KAJ1604634.1"/>
    <property type="molecule type" value="Genomic_DNA"/>
</dbReference>
<evidence type="ECO:0000313" key="4">
    <source>
        <dbReference type="EMBL" id="KAJ1604634.1"/>
    </source>
</evidence>
<dbReference type="Gene3D" id="1.25.40.10">
    <property type="entry name" value="Tetratricopeptide repeat domain"/>
    <property type="match status" value="1"/>
</dbReference>
<organism evidence="4 5">
    <name type="scientific">Cryptosporidium canis</name>
    <dbReference type="NCBI Taxonomy" id="195482"/>
    <lineage>
        <taxon>Eukaryota</taxon>
        <taxon>Sar</taxon>
        <taxon>Alveolata</taxon>
        <taxon>Apicomplexa</taxon>
        <taxon>Conoidasida</taxon>
        <taxon>Coccidia</taxon>
        <taxon>Eucoccidiorida</taxon>
        <taxon>Eimeriorina</taxon>
        <taxon>Cryptosporidiidae</taxon>
        <taxon>Cryptosporidium</taxon>
    </lineage>
</organism>
<dbReference type="InterPro" id="IPR011990">
    <property type="entry name" value="TPR-like_helical_dom_sf"/>
</dbReference>
<dbReference type="PANTHER" id="PTHR45994">
    <property type="entry name" value="FI21225P1"/>
    <property type="match status" value="1"/>
</dbReference>
<evidence type="ECO:0000256" key="1">
    <source>
        <dbReference type="ARBA" id="ARBA00004496"/>
    </source>
</evidence>